<comment type="caution">
    <text evidence="6">The sequence shown here is derived from an EMBL/GenBank/DDBJ whole genome shotgun (WGS) entry which is preliminary data.</text>
</comment>
<dbReference type="GO" id="GO:0003729">
    <property type="term" value="F:mRNA binding"/>
    <property type="evidence" value="ECO:0007669"/>
    <property type="project" value="TreeGrafter"/>
</dbReference>
<organism evidence="6 7">
    <name type="scientific">Coemansia spiralis</name>
    <dbReference type="NCBI Taxonomy" id="417178"/>
    <lineage>
        <taxon>Eukaryota</taxon>
        <taxon>Fungi</taxon>
        <taxon>Fungi incertae sedis</taxon>
        <taxon>Zoopagomycota</taxon>
        <taxon>Kickxellomycotina</taxon>
        <taxon>Kickxellomycetes</taxon>
        <taxon>Kickxellales</taxon>
        <taxon>Kickxellaceae</taxon>
        <taxon>Coemansia</taxon>
    </lineage>
</organism>
<feature type="region of interest" description="Disordered" evidence="4">
    <location>
        <begin position="1"/>
        <end position="23"/>
    </location>
</feature>
<dbReference type="GO" id="GO:0005634">
    <property type="term" value="C:nucleus"/>
    <property type="evidence" value="ECO:0007669"/>
    <property type="project" value="UniProtKB-SubCell"/>
</dbReference>
<evidence type="ECO:0000256" key="3">
    <source>
        <dbReference type="ARBA" id="ARBA00023242"/>
    </source>
</evidence>
<proteinExistence type="predicted"/>
<accession>A0A9W8KVS9</accession>
<keyword evidence="3" id="KW-0539">Nucleus</keyword>
<evidence type="ECO:0000313" key="6">
    <source>
        <dbReference type="EMBL" id="KAJ2670554.1"/>
    </source>
</evidence>
<dbReference type="InterPro" id="IPR011990">
    <property type="entry name" value="TPR-like_helical_dom_sf"/>
</dbReference>
<dbReference type="Proteomes" id="UP001151518">
    <property type="component" value="Unassembled WGS sequence"/>
</dbReference>
<dbReference type="SUPFAM" id="SSF48452">
    <property type="entry name" value="TPR-like"/>
    <property type="match status" value="2"/>
</dbReference>
<dbReference type="PANTHER" id="PTHR19980">
    <property type="entry name" value="RNA CLEAVAGE STIMULATION FACTOR"/>
    <property type="match status" value="1"/>
</dbReference>
<keyword evidence="2" id="KW-0677">Repeat</keyword>
<sequence>MSDSALNTSYEQNNAQLPEHQSTGIPEADMYKKRIERSAYDADAWFGLLRVAKCANDDQLLNDTYAGALKQYPYSGHLLASFAELELSRGNKESAESIFNSNLFNVSSIELWKCYLDYVLRSNMDSQGKITQPECRATVNDCYKLVLENIGIDREAGSIWVDYIMFLNSAQTHAPYEEQQKMDSLRETYQAAVVIPMLKVEEIWKNYDAFETKIDRAGAKQILSKLSPSYMTARTALREMNKHWDIITKFQPPYGLPIPPEWTSREIDYLDAWRKYLKWEISNPLRLENNATLQQRVVYTYNQACMALRLYPEIWIEFADYLLSQEQSTEALAKLHSASQVLSSSLAVQFAYAEMAEKQKQVSICKQVYEELVERTRDDIDSTNSRYTQKLDKFDKQLKELEAKKSLGSNGDNASNNLRNISAILSDSESGSYSIDEDASDDNESVTSNTDFAASEMLGEDDDLAPAIAQRIAQLKKKGEKQMARIKRRMEQELETKREMYSLSWIMYLRFVQRSEGIDAVRQLLRRPRSDPPGYVTYHLFVAAALMEYHVAKRPGIAAKLFEYYAKTYSDSQEYIVEYMNYLINSGDDTNARALFERFQNTNTGDAGDMWSMYAEFEYNYGDMSAITKLDKRYIEKFEHESVLTRMAARYSYLSMGHIAVNEFGFPYRKDILQNDTQMELGMRRYAVYHGDLNVGDASEYSRALGSTAAGVEATTDQLANIAVGSVTGRYLSKNQLLLSVTSGRFAKPAFGNMEEYNPTIEPFVPPEASEFTADGYESRAASTYTGSAPHAHHLEQGDILSYIAASAAAPDVSEFDSFAINADLLLSTILQLPLPSNTVLSHYRPLAYMPWLTRADHHNNHSHSQYAGGSYHRGDRPSSRSPYNQHRSRSRGRPGYGDSDGGSGYRSYGSTPARHYSRGAHSQRQTPYSRGSGHSGGDGRSHSSGGSGHGYIPKHLDRGPYKGERNYR</sequence>
<feature type="region of interest" description="Disordered" evidence="4">
    <location>
        <begin position="861"/>
        <end position="969"/>
    </location>
</feature>
<comment type="subcellular location">
    <subcellularLocation>
        <location evidence="1">Nucleus</location>
    </subcellularLocation>
</comment>
<gene>
    <name evidence="6" type="primary">RNA14</name>
    <name evidence="6" type="ORF">GGI25_005799</name>
</gene>
<feature type="compositionally biased region" description="Basic and acidic residues" evidence="4">
    <location>
        <begin position="955"/>
        <end position="969"/>
    </location>
</feature>
<evidence type="ECO:0000256" key="4">
    <source>
        <dbReference type="SAM" id="MobiDB-lite"/>
    </source>
</evidence>
<feature type="compositionally biased region" description="Gly residues" evidence="4">
    <location>
        <begin position="895"/>
        <end position="905"/>
    </location>
</feature>
<evidence type="ECO:0000313" key="7">
    <source>
        <dbReference type="Proteomes" id="UP001151518"/>
    </source>
</evidence>
<dbReference type="PANTHER" id="PTHR19980:SF0">
    <property type="entry name" value="CLEAVAGE STIMULATION FACTOR SUBUNIT 3"/>
    <property type="match status" value="1"/>
</dbReference>
<protein>
    <submittedName>
        <fullName evidence="6">mRNA 3'-end-processing protein rna14</fullName>
    </submittedName>
</protein>
<dbReference type="AlphaFoldDB" id="A0A9W8KVS9"/>
<evidence type="ECO:0000259" key="5">
    <source>
        <dbReference type="Pfam" id="PF05843"/>
    </source>
</evidence>
<evidence type="ECO:0000256" key="1">
    <source>
        <dbReference type="ARBA" id="ARBA00004123"/>
    </source>
</evidence>
<dbReference type="OrthoDB" id="26282at2759"/>
<name>A0A9W8KVS9_9FUNG</name>
<reference evidence="6" key="1">
    <citation type="submission" date="2022-07" db="EMBL/GenBank/DDBJ databases">
        <title>Phylogenomic reconstructions and comparative analyses of Kickxellomycotina fungi.</title>
        <authorList>
            <person name="Reynolds N.K."/>
            <person name="Stajich J.E."/>
            <person name="Barry K."/>
            <person name="Grigoriev I.V."/>
            <person name="Crous P."/>
            <person name="Smith M.E."/>
        </authorList>
    </citation>
    <scope>NUCLEOTIDE SEQUENCE</scope>
    <source>
        <strain evidence="6">NRRL 3115</strain>
    </source>
</reference>
<evidence type="ECO:0000256" key="2">
    <source>
        <dbReference type="ARBA" id="ARBA00022737"/>
    </source>
</evidence>
<dbReference type="GO" id="GO:0031124">
    <property type="term" value="P:mRNA 3'-end processing"/>
    <property type="evidence" value="ECO:0007669"/>
    <property type="project" value="InterPro"/>
</dbReference>
<dbReference type="EMBL" id="JANBTW010000121">
    <property type="protein sequence ID" value="KAJ2670554.1"/>
    <property type="molecule type" value="Genomic_DNA"/>
</dbReference>
<dbReference type="InterPro" id="IPR003107">
    <property type="entry name" value="HAT"/>
</dbReference>
<dbReference type="InterPro" id="IPR045243">
    <property type="entry name" value="Rna14-like"/>
</dbReference>
<dbReference type="Gene3D" id="1.25.40.1040">
    <property type="match status" value="2"/>
</dbReference>
<dbReference type="Pfam" id="PF05843">
    <property type="entry name" value="Suf"/>
    <property type="match status" value="1"/>
</dbReference>
<feature type="domain" description="Suppressor of forked" evidence="5">
    <location>
        <begin position="29"/>
        <end position="661"/>
    </location>
</feature>
<dbReference type="SMART" id="SM00386">
    <property type="entry name" value="HAT"/>
    <property type="match status" value="8"/>
</dbReference>
<dbReference type="InterPro" id="IPR008847">
    <property type="entry name" value="Suf"/>
</dbReference>